<feature type="transmembrane region" description="Helical" evidence="1">
    <location>
        <begin position="34"/>
        <end position="55"/>
    </location>
</feature>
<keyword evidence="1" id="KW-1133">Transmembrane helix</keyword>
<organism evidence="2 3">
    <name type="scientific">Medicago truncatula</name>
    <name type="common">Barrel medic</name>
    <name type="synonym">Medicago tribuloides</name>
    <dbReference type="NCBI Taxonomy" id="3880"/>
    <lineage>
        <taxon>Eukaryota</taxon>
        <taxon>Viridiplantae</taxon>
        <taxon>Streptophyta</taxon>
        <taxon>Embryophyta</taxon>
        <taxon>Tracheophyta</taxon>
        <taxon>Spermatophyta</taxon>
        <taxon>Magnoliopsida</taxon>
        <taxon>eudicotyledons</taxon>
        <taxon>Gunneridae</taxon>
        <taxon>Pentapetalae</taxon>
        <taxon>rosids</taxon>
        <taxon>fabids</taxon>
        <taxon>Fabales</taxon>
        <taxon>Fabaceae</taxon>
        <taxon>Papilionoideae</taxon>
        <taxon>50 kb inversion clade</taxon>
        <taxon>NPAAA clade</taxon>
        <taxon>Hologalegina</taxon>
        <taxon>IRL clade</taxon>
        <taxon>Trifolieae</taxon>
        <taxon>Medicago</taxon>
    </lineage>
</organism>
<protein>
    <recommendedName>
        <fullName evidence="4">Transmembrane protein</fullName>
    </recommendedName>
</protein>
<evidence type="ECO:0008006" key="4">
    <source>
        <dbReference type="Google" id="ProtNLM"/>
    </source>
</evidence>
<dbReference type="Proteomes" id="UP000265566">
    <property type="component" value="Chromosome 6"/>
</dbReference>
<gene>
    <name evidence="2" type="ORF">MtrunA17_Chr6g0471931</name>
</gene>
<keyword evidence="1" id="KW-0812">Transmembrane</keyword>
<comment type="caution">
    <text evidence="2">The sequence shown here is derived from an EMBL/GenBank/DDBJ whole genome shotgun (WGS) entry which is preliminary data.</text>
</comment>
<reference evidence="3" key="1">
    <citation type="journal article" date="2018" name="Nat. Plants">
        <title>Whole-genome landscape of Medicago truncatula symbiotic genes.</title>
        <authorList>
            <person name="Pecrix Y."/>
            <person name="Staton S.E."/>
            <person name="Sallet E."/>
            <person name="Lelandais-Briere C."/>
            <person name="Moreau S."/>
            <person name="Carrere S."/>
            <person name="Blein T."/>
            <person name="Jardinaud M.F."/>
            <person name="Latrasse D."/>
            <person name="Zouine M."/>
            <person name="Zahm M."/>
            <person name="Kreplak J."/>
            <person name="Mayjonade B."/>
            <person name="Satge C."/>
            <person name="Perez M."/>
            <person name="Cauet S."/>
            <person name="Marande W."/>
            <person name="Chantry-Darmon C."/>
            <person name="Lopez-Roques C."/>
            <person name="Bouchez O."/>
            <person name="Berard A."/>
            <person name="Debelle F."/>
            <person name="Munos S."/>
            <person name="Bendahmane A."/>
            <person name="Berges H."/>
            <person name="Niebel A."/>
            <person name="Buitink J."/>
            <person name="Frugier F."/>
            <person name="Benhamed M."/>
            <person name="Crespi M."/>
            <person name="Gouzy J."/>
            <person name="Gamas P."/>
        </authorList>
    </citation>
    <scope>NUCLEOTIDE SEQUENCE [LARGE SCALE GENOMIC DNA]</scope>
    <source>
        <strain evidence="3">cv. Jemalong A17</strain>
    </source>
</reference>
<keyword evidence="1" id="KW-0472">Membrane</keyword>
<evidence type="ECO:0000256" key="1">
    <source>
        <dbReference type="SAM" id="Phobius"/>
    </source>
</evidence>
<dbReference type="AlphaFoldDB" id="A0A396HEN1"/>
<accession>A0A396HEN1</accession>
<proteinExistence type="predicted"/>
<sequence>MLVGVGLCIFSCLYILVFRPLVMSRPLDYFVELFSGFVAATCSAMLLILHFWWGFGAAESSNLLLFLFVQVLWCPCCF</sequence>
<evidence type="ECO:0000313" key="3">
    <source>
        <dbReference type="Proteomes" id="UP000265566"/>
    </source>
</evidence>
<name>A0A396HEN1_MEDTR</name>
<dbReference type="Gramene" id="rna36221">
    <property type="protein sequence ID" value="RHN51716.1"/>
    <property type="gene ID" value="gene36221"/>
</dbReference>
<dbReference type="EMBL" id="PSQE01000006">
    <property type="protein sequence ID" value="RHN51716.1"/>
    <property type="molecule type" value="Genomic_DNA"/>
</dbReference>
<evidence type="ECO:0000313" key="2">
    <source>
        <dbReference type="EMBL" id="RHN51716.1"/>
    </source>
</evidence>